<organism evidence="6 7">
    <name type="scientific">Candidatus Mediterraneibacter faecigallinarum</name>
    <dbReference type="NCBI Taxonomy" id="2838669"/>
    <lineage>
        <taxon>Bacteria</taxon>
        <taxon>Bacillati</taxon>
        <taxon>Bacillota</taxon>
        <taxon>Clostridia</taxon>
        <taxon>Lachnospirales</taxon>
        <taxon>Lachnospiraceae</taxon>
        <taxon>Mediterraneibacter</taxon>
    </lineage>
</organism>
<protein>
    <submittedName>
        <fullName evidence="6">Radical SAM protein</fullName>
    </submittedName>
</protein>
<evidence type="ECO:0000259" key="5">
    <source>
        <dbReference type="Pfam" id="PF04055"/>
    </source>
</evidence>
<reference evidence="6" key="2">
    <citation type="submission" date="2021-04" db="EMBL/GenBank/DDBJ databases">
        <authorList>
            <person name="Gilroy R."/>
        </authorList>
    </citation>
    <scope>NUCLEOTIDE SEQUENCE</scope>
    <source>
        <strain evidence="6">ChiGjej1B1-1692</strain>
    </source>
</reference>
<dbReference type="InterPro" id="IPR007197">
    <property type="entry name" value="rSAM"/>
</dbReference>
<dbReference type="GO" id="GO:0051536">
    <property type="term" value="F:iron-sulfur cluster binding"/>
    <property type="evidence" value="ECO:0007669"/>
    <property type="project" value="UniProtKB-KW"/>
</dbReference>
<dbReference type="EMBL" id="DWWK01000191">
    <property type="protein sequence ID" value="HJC39682.1"/>
    <property type="molecule type" value="Genomic_DNA"/>
</dbReference>
<feature type="non-terminal residue" evidence="6">
    <location>
        <position position="224"/>
    </location>
</feature>
<keyword evidence="4" id="KW-0411">Iron-sulfur</keyword>
<dbReference type="GO" id="GO:0046872">
    <property type="term" value="F:metal ion binding"/>
    <property type="evidence" value="ECO:0007669"/>
    <property type="project" value="UniProtKB-KW"/>
</dbReference>
<proteinExistence type="predicted"/>
<evidence type="ECO:0000256" key="1">
    <source>
        <dbReference type="ARBA" id="ARBA00022691"/>
    </source>
</evidence>
<reference evidence="6" key="1">
    <citation type="journal article" date="2021" name="PeerJ">
        <title>Extensive microbial diversity within the chicken gut microbiome revealed by metagenomics and culture.</title>
        <authorList>
            <person name="Gilroy R."/>
            <person name="Ravi A."/>
            <person name="Getino M."/>
            <person name="Pursley I."/>
            <person name="Horton D.L."/>
            <person name="Alikhan N.F."/>
            <person name="Baker D."/>
            <person name="Gharbi K."/>
            <person name="Hall N."/>
            <person name="Watson M."/>
            <person name="Adriaenssens E.M."/>
            <person name="Foster-Nyarko E."/>
            <person name="Jarju S."/>
            <person name="Secka A."/>
            <person name="Antonio M."/>
            <person name="Oren A."/>
            <person name="Chaudhuri R.R."/>
            <person name="La Ragione R."/>
            <person name="Hildebrand F."/>
            <person name="Pallen M.J."/>
        </authorList>
    </citation>
    <scope>NUCLEOTIDE SEQUENCE</scope>
    <source>
        <strain evidence="6">ChiGjej1B1-1692</strain>
    </source>
</reference>
<dbReference type="SUPFAM" id="SSF102114">
    <property type="entry name" value="Radical SAM enzymes"/>
    <property type="match status" value="1"/>
</dbReference>
<dbReference type="Pfam" id="PF04055">
    <property type="entry name" value="Radical_SAM"/>
    <property type="match status" value="1"/>
</dbReference>
<dbReference type="GO" id="GO:0003824">
    <property type="term" value="F:catalytic activity"/>
    <property type="evidence" value="ECO:0007669"/>
    <property type="project" value="InterPro"/>
</dbReference>
<dbReference type="PANTHER" id="PTHR43524">
    <property type="entry name" value="RADICAL SAM SUPERFAMILY PROTEIN"/>
    <property type="match status" value="1"/>
</dbReference>
<dbReference type="PANTHER" id="PTHR43524:SF1">
    <property type="entry name" value="RADICAL SAM SUPERFAMILY PROTEIN"/>
    <property type="match status" value="1"/>
</dbReference>
<accession>A0A9D2NXD1</accession>
<dbReference type="InterPro" id="IPR013785">
    <property type="entry name" value="Aldolase_TIM"/>
</dbReference>
<evidence type="ECO:0000256" key="3">
    <source>
        <dbReference type="ARBA" id="ARBA00023004"/>
    </source>
</evidence>
<dbReference type="CDD" id="cd01335">
    <property type="entry name" value="Radical_SAM"/>
    <property type="match status" value="1"/>
</dbReference>
<dbReference type="Proteomes" id="UP000823894">
    <property type="component" value="Unassembled WGS sequence"/>
</dbReference>
<keyword evidence="3" id="KW-0408">Iron</keyword>
<evidence type="ECO:0000313" key="7">
    <source>
        <dbReference type="Proteomes" id="UP000823894"/>
    </source>
</evidence>
<dbReference type="InterPro" id="IPR058240">
    <property type="entry name" value="rSAM_sf"/>
</dbReference>
<feature type="domain" description="Radical SAM core" evidence="5">
    <location>
        <begin position="115"/>
        <end position="217"/>
    </location>
</feature>
<evidence type="ECO:0000313" key="6">
    <source>
        <dbReference type="EMBL" id="HJC39682.1"/>
    </source>
</evidence>
<evidence type="ECO:0000256" key="2">
    <source>
        <dbReference type="ARBA" id="ARBA00022723"/>
    </source>
</evidence>
<dbReference type="AlphaFoldDB" id="A0A9D2NXD1"/>
<keyword evidence="2" id="KW-0479">Metal-binding</keyword>
<comment type="caution">
    <text evidence="6">The sequence shown here is derived from an EMBL/GenBank/DDBJ whole genome shotgun (WGS) entry which is preliminary data.</text>
</comment>
<sequence length="224" mass="25828">MGKTIRETMQEFTVNQALKYLEGNPEENIPKLMAWVDRLMPKDWYVSQRNAIRGAIERKDNWYQLILRLYELDPGVRQAFFQNFITNASLKGSATQDEMSKKYNCNIPWAILLDPTTACNLNCTGCWAAEYGHQFNLSLEDIDSIVRQGKALGTYMYIYTGGEPTVRKKDIFKICEMHPDCEFLAFTNGTMIDEEFCQEMLRVKNFVPAISLEGFEEANDGRRG</sequence>
<evidence type="ECO:0000256" key="4">
    <source>
        <dbReference type="ARBA" id="ARBA00023014"/>
    </source>
</evidence>
<gene>
    <name evidence="6" type="ORF">H9757_11575</name>
</gene>
<name>A0A9D2NXD1_9FIRM</name>
<dbReference type="SFLD" id="SFLDS00029">
    <property type="entry name" value="Radical_SAM"/>
    <property type="match status" value="1"/>
</dbReference>
<dbReference type="SFLD" id="SFLDG01067">
    <property type="entry name" value="SPASM/twitch_domain_containing"/>
    <property type="match status" value="1"/>
</dbReference>
<dbReference type="Gene3D" id="3.20.20.70">
    <property type="entry name" value="Aldolase class I"/>
    <property type="match status" value="1"/>
</dbReference>
<keyword evidence="1" id="KW-0949">S-adenosyl-L-methionine</keyword>